<name>X0ZRD7_9ZZZZ</name>
<keyword evidence="1" id="KW-0472">Membrane</keyword>
<dbReference type="Gene3D" id="1.20.120.680">
    <property type="entry name" value="Formiminotetrahydrofolate cyclodeaminase monomer, up-and-down helical bundle"/>
    <property type="match status" value="1"/>
</dbReference>
<dbReference type="InterPro" id="IPR036178">
    <property type="entry name" value="Formintransfe-cycloase-like_sf"/>
</dbReference>
<dbReference type="EMBL" id="BART01001678">
    <property type="protein sequence ID" value="GAG72310.1"/>
    <property type="molecule type" value="Genomic_DNA"/>
</dbReference>
<feature type="transmembrane region" description="Helical" evidence="1">
    <location>
        <begin position="26"/>
        <end position="46"/>
    </location>
</feature>
<gene>
    <name evidence="3" type="ORF">S01H4_05694</name>
</gene>
<dbReference type="InterPro" id="IPR007044">
    <property type="entry name" value="Cyclodeamin/CycHdrlase"/>
</dbReference>
<proteinExistence type="predicted"/>
<keyword evidence="1" id="KW-1133">Transmembrane helix</keyword>
<protein>
    <recommendedName>
        <fullName evidence="2">Cyclodeaminase/cyclohydrolase domain-containing protein</fullName>
    </recommendedName>
</protein>
<evidence type="ECO:0000259" key="2">
    <source>
        <dbReference type="Pfam" id="PF04961"/>
    </source>
</evidence>
<reference evidence="3" key="1">
    <citation type="journal article" date="2014" name="Front. Microbiol.">
        <title>High frequency of phylogenetically diverse reductive dehalogenase-homologous genes in deep subseafloor sedimentary metagenomes.</title>
        <authorList>
            <person name="Kawai M."/>
            <person name="Futagami T."/>
            <person name="Toyoda A."/>
            <person name="Takaki Y."/>
            <person name="Nishi S."/>
            <person name="Hori S."/>
            <person name="Arai W."/>
            <person name="Tsubouchi T."/>
            <person name="Morono Y."/>
            <person name="Uchiyama I."/>
            <person name="Ito T."/>
            <person name="Fujiyama A."/>
            <person name="Inagaki F."/>
            <person name="Takami H."/>
        </authorList>
    </citation>
    <scope>NUCLEOTIDE SEQUENCE</scope>
    <source>
        <strain evidence="3">Expedition CK06-06</strain>
    </source>
</reference>
<keyword evidence="1" id="KW-0812">Transmembrane</keyword>
<feature type="non-terminal residue" evidence="3">
    <location>
        <position position="47"/>
    </location>
</feature>
<dbReference type="AlphaFoldDB" id="X0ZRD7"/>
<evidence type="ECO:0000256" key="1">
    <source>
        <dbReference type="SAM" id="Phobius"/>
    </source>
</evidence>
<organism evidence="3">
    <name type="scientific">marine sediment metagenome</name>
    <dbReference type="NCBI Taxonomy" id="412755"/>
    <lineage>
        <taxon>unclassified sequences</taxon>
        <taxon>metagenomes</taxon>
        <taxon>ecological metagenomes</taxon>
    </lineage>
</organism>
<comment type="caution">
    <text evidence="3">The sequence shown here is derived from an EMBL/GenBank/DDBJ whole genome shotgun (WGS) entry which is preliminary data.</text>
</comment>
<feature type="domain" description="Cyclodeaminase/cyclohydrolase" evidence="2">
    <location>
        <begin position="7"/>
        <end position="47"/>
    </location>
</feature>
<evidence type="ECO:0000313" key="3">
    <source>
        <dbReference type="EMBL" id="GAG72310.1"/>
    </source>
</evidence>
<dbReference type="Pfam" id="PF04961">
    <property type="entry name" value="FTCD_C"/>
    <property type="match status" value="1"/>
</dbReference>
<accession>X0ZRD7</accession>
<sequence length="47" mass="4528">MLIDKKVSNFLNELASNSPTPGGGSVAALAGALGAALISMVGNLTVG</sequence>
<dbReference type="GO" id="GO:0003824">
    <property type="term" value="F:catalytic activity"/>
    <property type="evidence" value="ECO:0007669"/>
    <property type="project" value="InterPro"/>
</dbReference>
<dbReference type="SUPFAM" id="SSF101262">
    <property type="entry name" value="Methenyltetrahydrofolate cyclohydrolase-like"/>
    <property type="match status" value="1"/>
</dbReference>